<dbReference type="Gene3D" id="2.30.29.30">
    <property type="entry name" value="Pleckstrin-homology domain (PH domain)/Phosphotyrosine-binding domain (PTB)"/>
    <property type="match status" value="1"/>
</dbReference>
<gene>
    <name evidence="4" type="ORF">LIER_02451</name>
</gene>
<name>A0AAV3NQ81_LITER</name>
<dbReference type="AlphaFoldDB" id="A0AAV3NQ81"/>
<dbReference type="InterPro" id="IPR004182">
    <property type="entry name" value="GRAM"/>
</dbReference>
<dbReference type="Proteomes" id="UP001454036">
    <property type="component" value="Unassembled WGS sequence"/>
</dbReference>
<feature type="compositionally biased region" description="Polar residues" evidence="2">
    <location>
        <begin position="30"/>
        <end position="62"/>
    </location>
</feature>
<dbReference type="SMART" id="SM00568">
    <property type="entry name" value="GRAM"/>
    <property type="match status" value="1"/>
</dbReference>
<reference evidence="4 5" key="1">
    <citation type="submission" date="2024-01" db="EMBL/GenBank/DDBJ databases">
        <title>The complete chloroplast genome sequence of Lithospermum erythrorhizon: insights into the phylogenetic relationship among Boraginaceae species and the maternal lineages of purple gromwells.</title>
        <authorList>
            <person name="Okada T."/>
            <person name="Watanabe K."/>
        </authorList>
    </citation>
    <scope>NUCLEOTIDE SEQUENCE [LARGE SCALE GENOMIC DNA]</scope>
</reference>
<protein>
    <recommendedName>
        <fullName evidence="3">GRAM domain-containing protein</fullName>
    </recommendedName>
</protein>
<evidence type="ECO:0000313" key="4">
    <source>
        <dbReference type="EMBL" id="GAA0141271.1"/>
    </source>
</evidence>
<keyword evidence="5" id="KW-1185">Reference proteome</keyword>
<dbReference type="EMBL" id="BAABME010000264">
    <property type="protein sequence ID" value="GAA0141271.1"/>
    <property type="molecule type" value="Genomic_DNA"/>
</dbReference>
<feature type="compositionally biased region" description="Low complexity" evidence="2">
    <location>
        <begin position="1"/>
        <end position="13"/>
    </location>
</feature>
<accession>A0AAV3NQ81</accession>
<comment type="similarity">
    <text evidence="1">Belongs to the GEM family.</text>
</comment>
<dbReference type="Pfam" id="PF02893">
    <property type="entry name" value="GRAM"/>
    <property type="match status" value="1"/>
</dbReference>
<dbReference type="PANTHER" id="PTHR31969">
    <property type="entry name" value="GEM-LIKE PROTEIN 2"/>
    <property type="match status" value="1"/>
</dbReference>
<feature type="region of interest" description="Disordered" evidence="2">
    <location>
        <begin position="1"/>
        <end position="119"/>
    </location>
</feature>
<evidence type="ECO:0000259" key="3">
    <source>
        <dbReference type="SMART" id="SM00568"/>
    </source>
</evidence>
<sequence>MNNHSSTTNTPSNEQTNSSYINPFHVQPPAISSSSNEQNGPSHINNFHVQPAPGSSSSNDNINPFHVQPAPGSSSSNEPIGPGSSSSTSQDVNNAEKFPGTHTMGVPAVPTSHPNNQKAAMWGASPVDQYQYQQHHQPQQKPPTTTNPVDSVVHKFNSFTKKAELTANSIWRNLKTGPSVTEAAWAKMNVQAKAITGGGFETLYKQTFQTFPNEKLLKSFACYLSTTTGPVAGTLYLSNVHVAFASDRPLSFTAQSGLETWSYYKVIVPLGKIGTINPMVLSDISKERYIHIVTIDGQDFWFMGFVNYEKACHHLLESLSSFAATGIPVQHAAQHNPSHMGQ</sequence>
<evidence type="ECO:0000256" key="1">
    <source>
        <dbReference type="ARBA" id="ARBA00009414"/>
    </source>
</evidence>
<dbReference type="InterPro" id="IPR011993">
    <property type="entry name" value="PH-like_dom_sf"/>
</dbReference>
<evidence type="ECO:0000256" key="2">
    <source>
        <dbReference type="SAM" id="MobiDB-lite"/>
    </source>
</evidence>
<organism evidence="4 5">
    <name type="scientific">Lithospermum erythrorhizon</name>
    <name type="common">Purple gromwell</name>
    <name type="synonym">Lithospermum officinale var. erythrorhizon</name>
    <dbReference type="NCBI Taxonomy" id="34254"/>
    <lineage>
        <taxon>Eukaryota</taxon>
        <taxon>Viridiplantae</taxon>
        <taxon>Streptophyta</taxon>
        <taxon>Embryophyta</taxon>
        <taxon>Tracheophyta</taxon>
        <taxon>Spermatophyta</taxon>
        <taxon>Magnoliopsida</taxon>
        <taxon>eudicotyledons</taxon>
        <taxon>Gunneridae</taxon>
        <taxon>Pentapetalae</taxon>
        <taxon>asterids</taxon>
        <taxon>lamiids</taxon>
        <taxon>Boraginales</taxon>
        <taxon>Boraginaceae</taxon>
        <taxon>Boraginoideae</taxon>
        <taxon>Lithospermeae</taxon>
        <taxon>Lithospermum</taxon>
    </lineage>
</organism>
<proteinExistence type="inferred from homology"/>
<feature type="compositionally biased region" description="Polar residues" evidence="2">
    <location>
        <begin position="71"/>
        <end position="93"/>
    </location>
</feature>
<feature type="domain" description="GRAM" evidence="3">
    <location>
        <begin position="202"/>
        <end position="280"/>
    </location>
</feature>
<evidence type="ECO:0000313" key="5">
    <source>
        <dbReference type="Proteomes" id="UP001454036"/>
    </source>
</evidence>
<comment type="caution">
    <text evidence="4">The sequence shown here is derived from an EMBL/GenBank/DDBJ whole genome shotgun (WGS) entry which is preliminary data.</text>
</comment>
<dbReference type="InterPro" id="IPR037848">
    <property type="entry name" value="GEM-like"/>
</dbReference>